<evidence type="ECO:0000313" key="2">
    <source>
        <dbReference type="Proteomes" id="UP000184440"/>
    </source>
</evidence>
<proteinExistence type="predicted"/>
<dbReference type="EMBL" id="FRCS01000024">
    <property type="protein sequence ID" value="SHN47539.1"/>
    <property type="molecule type" value="Genomic_DNA"/>
</dbReference>
<dbReference type="OrthoDB" id="5241041at2"/>
<keyword evidence="2" id="KW-1185">Reference proteome</keyword>
<name>A0A1M7RMV2_9ACTN</name>
<sequence length="87" mass="8903">MKPAPGTGDAIPDHCEIGMPDGSECPSAADVKLADGSGVAAWSCAVHADEVLITARGVFIAGDEPDGLAAFLAARGRRTQRTRIEPS</sequence>
<dbReference type="STRING" id="134849.SAMN05443668_12497"/>
<accession>A0A1M7RMV2</accession>
<dbReference type="AlphaFoldDB" id="A0A1M7RMV2"/>
<evidence type="ECO:0000313" key="1">
    <source>
        <dbReference type="EMBL" id="SHN47539.1"/>
    </source>
</evidence>
<gene>
    <name evidence="1" type="ORF">SAMN05443668_12497</name>
</gene>
<organism evidence="1 2">
    <name type="scientific">Cryptosporangium aurantiacum</name>
    <dbReference type="NCBI Taxonomy" id="134849"/>
    <lineage>
        <taxon>Bacteria</taxon>
        <taxon>Bacillati</taxon>
        <taxon>Actinomycetota</taxon>
        <taxon>Actinomycetes</taxon>
        <taxon>Cryptosporangiales</taxon>
        <taxon>Cryptosporangiaceae</taxon>
        <taxon>Cryptosporangium</taxon>
    </lineage>
</organism>
<reference evidence="1 2" key="1">
    <citation type="submission" date="2016-11" db="EMBL/GenBank/DDBJ databases">
        <authorList>
            <person name="Jaros S."/>
            <person name="Januszkiewicz K."/>
            <person name="Wedrychowicz H."/>
        </authorList>
    </citation>
    <scope>NUCLEOTIDE SEQUENCE [LARGE SCALE GENOMIC DNA]</scope>
    <source>
        <strain evidence="1 2">DSM 46144</strain>
    </source>
</reference>
<dbReference type="RefSeq" id="WP_143175721.1">
    <property type="nucleotide sequence ID" value="NZ_FRCS01000024.1"/>
</dbReference>
<dbReference type="Proteomes" id="UP000184440">
    <property type="component" value="Unassembled WGS sequence"/>
</dbReference>
<protein>
    <submittedName>
        <fullName evidence="1">Uncharacterized protein</fullName>
    </submittedName>
</protein>